<dbReference type="AlphaFoldDB" id="T0DUE2"/>
<proteinExistence type="predicted"/>
<dbReference type="RefSeq" id="WP_021294816.1">
    <property type="nucleotide sequence ID" value="NZ_AURB01000015.1"/>
</dbReference>
<keyword evidence="3" id="KW-1185">Reference proteome</keyword>
<protein>
    <submittedName>
        <fullName evidence="2">Uncharacterized protein</fullName>
    </submittedName>
</protein>
<organism evidence="2 3">
    <name type="scientific">Alicyclobacillus acidoterrestris (strain ATCC 49025 / DSM 3922 / CIP 106132 / NCIMB 13137 / GD3B)</name>
    <dbReference type="NCBI Taxonomy" id="1356854"/>
    <lineage>
        <taxon>Bacteria</taxon>
        <taxon>Bacillati</taxon>
        <taxon>Bacillota</taxon>
        <taxon>Bacilli</taxon>
        <taxon>Bacillales</taxon>
        <taxon>Alicyclobacillaceae</taxon>
        <taxon>Alicyclobacillus</taxon>
    </lineage>
</organism>
<feature type="compositionally biased region" description="Polar residues" evidence="1">
    <location>
        <begin position="44"/>
        <end position="59"/>
    </location>
</feature>
<dbReference type="STRING" id="1356854.N007_18550"/>
<dbReference type="Proteomes" id="UP000829401">
    <property type="component" value="Chromosome"/>
</dbReference>
<evidence type="ECO:0000313" key="3">
    <source>
        <dbReference type="Proteomes" id="UP000829401"/>
    </source>
</evidence>
<evidence type="ECO:0000256" key="1">
    <source>
        <dbReference type="SAM" id="MobiDB-lite"/>
    </source>
</evidence>
<gene>
    <name evidence="2" type="ORF">K1I37_10460</name>
</gene>
<accession>T0DUE2</accession>
<feature type="region of interest" description="Disordered" evidence="1">
    <location>
        <begin position="38"/>
        <end position="65"/>
    </location>
</feature>
<evidence type="ECO:0000313" key="2">
    <source>
        <dbReference type="EMBL" id="UNO47176.1"/>
    </source>
</evidence>
<accession>A0A9E6ZHK7</accession>
<name>T0DUE2_ALIAG</name>
<reference evidence="3" key="1">
    <citation type="journal article" date="2022" name="G3 (Bethesda)">
        <title>Unveiling the complete genome sequence of Alicyclobacillus acidoterrestris DSM 3922T, a taint-producing strain.</title>
        <authorList>
            <person name="Leonardo I.C."/>
            <person name="Barreto Crespo M.T."/>
            <person name="Gaspar F.B."/>
        </authorList>
    </citation>
    <scope>NUCLEOTIDE SEQUENCE [LARGE SCALE GENOMIC DNA]</scope>
    <source>
        <strain evidence="3">DSM 3922</strain>
    </source>
</reference>
<dbReference type="KEGG" id="aaco:K1I37_10460"/>
<dbReference type="EMBL" id="CP080467">
    <property type="protein sequence ID" value="UNO47176.1"/>
    <property type="molecule type" value="Genomic_DNA"/>
</dbReference>
<sequence length="65" mass="7608">MSNHTRRFHVRFVGEWTRAHTKAYQEFVLRAFDSEANEPRIELPTQQANGQCDSQSLSQDEQDRG</sequence>